<accession>A0A5C8ZJ21</accession>
<dbReference type="GO" id="GO:0016829">
    <property type="term" value="F:lyase activity"/>
    <property type="evidence" value="ECO:0007669"/>
    <property type="project" value="UniProtKB-KW"/>
</dbReference>
<name>A0A5C8ZJ21_9ACTN</name>
<dbReference type="Gene3D" id="3.40.50.1400">
    <property type="match status" value="2"/>
</dbReference>
<keyword evidence="4" id="KW-1185">Reference proteome</keyword>
<sequence length="256" mass="25668">MLVAVSHGTRSATGRRTIAQLRLAVAAARPGVEVLAAHVDVQKPALDDVVARLAAAGRACVVVPLLLSTGYHVRSDVASAVRAARAAGGSAVAAAALGPDDALVDLLCDRLAAAGAHDDDAVVLAAAGSLAPRAVADVEHVLAALSARRAGPVTAGYASAQEPTVPQACAALRQLDGGPPGRRVAVVPYLLAPGVFSQRLDALLGDGTADVVAKTLCADGEVDQRLADLALRRYDEALAAAGALEEGDLSPLAGVR</sequence>
<protein>
    <submittedName>
        <fullName evidence="3">Sirohydrochlorin chelatase</fullName>
    </submittedName>
</protein>
<dbReference type="Proteomes" id="UP000321234">
    <property type="component" value="Unassembled WGS sequence"/>
</dbReference>
<dbReference type="InterPro" id="IPR002762">
    <property type="entry name" value="CbiX-like"/>
</dbReference>
<keyword evidence="1" id="KW-0479">Metal-binding</keyword>
<evidence type="ECO:0000313" key="3">
    <source>
        <dbReference type="EMBL" id="TXR56870.1"/>
    </source>
</evidence>
<reference evidence="3 4" key="1">
    <citation type="submission" date="2019-07" db="EMBL/GenBank/DDBJ databases">
        <title>Quadrisphaera sp. strain DD2A genome sequencing and assembly.</title>
        <authorList>
            <person name="Kim I."/>
        </authorList>
    </citation>
    <scope>NUCLEOTIDE SEQUENCE [LARGE SCALE GENOMIC DNA]</scope>
    <source>
        <strain evidence="3 4">DD2A</strain>
    </source>
</reference>
<dbReference type="AlphaFoldDB" id="A0A5C8ZJ21"/>
<dbReference type="PANTHER" id="PTHR33542:SF5">
    <property type="entry name" value="FERROCHELATASE CHE1"/>
    <property type="match status" value="1"/>
</dbReference>
<dbReference type="PANTHER" id="PTHR33542">
    <property type="entry name" value="SIROHYDROCHLORIN FERROCHELATASE, CHLOROPLASTIC"/>
    <property type="match status" value="1"/>
</dbReference>
<evidence type="ECO:0000256" key="2">
    <source>
        <dbReference type="ARBA" id="ARBA00023239"/>
    </source>
</evidence>
<dbReference type="InterPro" id="IPR050963">
    <property type="entry name" value="Sirohydro_Cobaltochel/CbiX"/>
</dbReference>
<evidence type="ECO:0000313" key="4">
    <source>
        <dbReference type="Proteomes" id="UP000321234"/>
    </source>
</evidence>
<dbReference type="Pfam" id="PF01903">
    <property type="entry name" value="CbiX"/>
    <property type="match status" value="2"/>
</dbReference>
<proteinExistence type="predicted"/>
<gene>
    <name evidence="3" type="ORF">FMM08_07735</name>
</gene>
<organism evidence="3 4">
    <name type="scientific">Quadrisphaera setariae</name>
    <dbReference type="NCBI Taxonomy" id="2593304"/>
    <lineage>
        <taxon>Bacteria</taxon>
        <taxon>Bacillati</taxon>
        <taxon>Actinomycetota</taxon>
        <taxon>Actinomycetes</taxon>
        <taxon>Kineosporiales</taxon>
        <taxon>Kineosporiaceae</taxon>
        <taxon>Quadrisphaera</taxon>
    </lineage>
</organism>
<dbReference type="GO" id="GO:0046872">
    <property type="term" value="F:metal ion binding"/>
    <property type="evidence" value="ECO:0007669"/>
    <property type="project" value="UniProtKB-KW"/>
</dbReference>
<evidence type="ECO:0000256" key="1">
    <source>
        <dbReference type="ARBA" id="ARBA00022723"/>
    </source>
</evidence>
<dbReference type="OrthoDB" id="482456at2"/>
<dbReference type="EMBL" id="VKAC01000004">
    <property type="protein sequence ID" value="TXR56870.1"/>
    <property type="molecule type" value="Genomic_DNA"/>
</dbReference>
<keyword evidence="2" id="KW-0456">Lyase</keyword>
<dbReference type="CDD" id="cd03416">
    <property type="entry name" value="CbiX_SirB_N"/>
    <property type="match status" value="1"/>
</dbReference>
<comment type="caution">
    <text evidence="3">The sequence shown here is derived from an EMBL/GenBank/DDBJ whole genome shotgun (WGS) entry which is preliminary data.</text>
</comment>
<dbReference type="SUPFAM" id="SSF53800">
    <property type="entry name" value="Chelatase"/>
    <property type="match status" value="1"/>
</dbReference>